<dbReference type="Gene3D" id="3.30.420.40">
    <property type="match status" value="2"/>
</dbReference>
<accession>A0A0U5FM41</accession>
<dbReference type="GO" id="GO:0140662">
    <property type="term" value="F:ATP-dependent protein folding chaperone"/>
    <property type="evidence" value="ECO:0007669"/>
    <property type="project" value="InterPro"/>
</dbReference>
<protein>
    <recommendedName>
        <fullName evidence="5">Actin-like ATPase domain-containing protein</fullName>
    </recommendedName>
</protein>
<gene>
    <name evidence="3" type="ORF">ASPCAL00064</name>
</gene>
<dbReference type="GO" id="GO:0005524">
    <property type="term" value="F:ATP binding"/>
    <property type="evidence" value="ECO:0007669"/>
    <property type="project" value="UniProtKB-KW"/>
</dbReference>
<evidence type="ECO:0008006" key="5">
    <source>
        <dbReference type="Google" id="ProtNLM"/>
    </source>
</evidence>
<dbReference type="PANTHER" id="PTHR14187:SF81">
    <property type="entry name" value="HSP70 FAMILY PROTEIN (AFU_ORTHOLOGUE AFUA_4G14040)"/>
    <property type="match status" value="1"/>
</dbReference>
<dbReference type="Gene3D" id="3.90.640.10">
    <property type="entry name" value="Actin, Chain A, domain 4"/>
    <property type="match status" value="1"/>
</dbReference>
<dbReference type="InterPro" id="IPR013126">
    <property type="entry name" value="Hsp_70_fam"/>
</dbReference>
<keyword evidence="1" id="KW-0547">Nucleotide-binding</keyword>
<dbReference type="EMBL" id="CDMC01000001">
    <property type="protein sequence ID" value="CEL00464.1"/>
    <property type="molecule type" value="Genomic_DNA"/>
</dbReference>
<dbReference type="CDD" id="cd10170">
    <property type="entry name" value="ASKHA_NBD_HSP70"/>
    <property type="match status" value="1"/>
</dbReference>
<evidence type="ECO:0000256" key="1">
    <source>
        <dbReference type="ARBA" id="ARBA00022741"/>
    </source>
</evidence>
<dbReference type="SUPFAM" id="SSF53067">
    <property type="entry name" value="Actin-like ATPase domain"/>
    <property type="match status" value="2"/>
</dbReference>
<keyword evidence="4" id="KW-1185">Reference proteome</keyword>
<evidence type="ECO:0000313" key="4">
    <source>
        <dbReference type="Proteomes" id="UP000054771"/>
    </source>
</evidence>
<dbReference type="Pfam" id="PF00012">
    <property type="entry name" value="HSP70"/>
    <property type="match status" value="1"/>
</dbReference>
<dbReference type="OMA" id="KRCRRHY"/>
<dbReference type="PANTHER" id="PTHR14187">
    <property type="entry name" value="ALPHA KINASE/ELONGATION FACTOR 2 KINASE"/>
    <property type="match status" value="1"/>
</dbReference>
<evidence type="ECO:0000313" key="3">
    <source>
        <dbReference type="EMBL" id="CEL00464.1"/>
    </source>
</evidence>
<organism evidence="3 4">
    <name type="scientific">Aspergillus calidoustus</name>
    <dbReference type="NCBI Taxonomy" id="454130"/>
    <lineage>
        <taxon>Eukaryota</taxon>
        <taxon>Fungi</taxon>
        <taxon>Dikarya</taxon>
        <taxon>Ascomycota</taxon>
        <taxon>Pezizomycotina</taxon>
        <taxon>Eurotiomycetes</taxon>
        <taxon>Eurotiomycetidae</taxon>
        <taxon>Eurotiales</taxon>
        <taxon>Aspergillaceae</taxon>
        <taxon>Aspergillus</taxon>
        <taxon>Aspergillus subgen. Nidulantes</taxon>
    </lineage>
</organism>
<dbReference type="OrthoDB" id="2963168at2759"/>
<dbReference type="AlphaFoldDB" id="A0A0U5FM41"/>
<dbReference type="InterPro" id="IPR043129">
    <property type="entry name" value="ATPase_NBD"/>
</dbReference>
<dbReference type="STRING" id="454130.A0A0U5FM41"/>
<keyword evidence="2" id="KW-0067">ATP-binding</keyword>
<evidence type="ECO:0000256" key="2">
    <source>
        <dbReference type="ARBA" id="ARBA00022840"/>
    </source>
</evidence>
<sequence>MGDRDRHRIIVGVDYGTTFTGASFVSTRAHDINDIVLIKSWPGPARHTDIVLKTPSRIAYAAENGGRERWGYQVEPGMVAHSWIKLLLDCGTPLTQFDDALEEAAGMGIFKQPPGKSAIQVVADYLSKVYNHILQAVAKQITEATLQITPLEFWFTVPAIWSDEAKHATLQAARLAGFGTRPGNVEDKINLITEPEAAAIAALSKTTTDGIGASVKAGDGVLVCDCGGGTVDFTTYLIQAAHPKLEFEELCTGIGGKCGSTAVDRNFYMLMKARFGKAFSSLPRRRIGPGSEFMNKFEIAKRDFGMSTEDDSVHHLPLNMPLQKADHEYFDFDERFVLLSNDDLQGLFEPVVSKTLNLVRQQLEYANEQAGHSAINRIILVGGFGDSYYLRSAFLRSFGNEGKIEVTTPDNAQAAIVQGAALRGLEGLFARSRRCRRYYGYTGGKIFREGVDDPHTAYFDRFYGYKRSRGHMTWLTRKGQEFPADYSKEMRLFSTHSVGKSLVYTATLYACDKETAPGRVEHQDVRKIGDITVDFRNVDLSVFETKRVSDRVLYKLDYSLNVIFGAQEGVLKFEARADGQVIGKTSVDFARALFY</sequence>
<reference evidence="4" key="1">
    <citation type="journal article" date="2016" name="Genome Announc.">
        <title>Draft genome sequences of fungus Aspergillus calidoustus.</title>
        <authorList>
            <person name="Horn F."/>
            <person name="Linde J."/>
            <person name="Mattern D.J."/>
            <person name="Walther G."/>
            <person name="Guthke R."/>
            <person name="Scherlach K."/>
            <person name="Martin K."/>
            <person name="Brakhage A.A."/>
            <person name="Petzke L."/>
            <person name="Valiante V."/>
        </authorList>
    </citation>
    <scope>NUCLEOTIDE SEQUENCE [LARGE SCALE GENOMIC DNA]</scope>
    <source>
        <strain evidence="4">SF006504</strain>
    </source>
</reference>
<proteinExistence type="predicted"/>
<name>A0A0U5FM41_ASPCI</name>
<dbReference type="Proteomes" id="UP000054771">
    <property type="component" value="Unassembled WGS sequence"/>
</dbReference>